<reference evidence="1" key="2">
    <citation type="submission" date="2012-06" db="EMBL/GenBank/DDBJ databases">
        <authorList>
            <person name="Yu Y."/>
            <person name="Currie J."/>
            <person name="Lomeli R."/>
            <person name="Angelova A."/>
            <person name="Collura K."/>
            <person name="Wissotski M."/>
            <person name="Campos D."/>
            <person name="Kudrna D."/>
            <person name="Golser W."/>
            <person name="Ashely E."/>
            <person name="Descour A."/>
            <person name="Fernandes J."/>
            <person name="Soderlund C."/>
            <person name="Walbot V."/>
        </authorList>
    </citation>
    <scope>NUCLEOTIDE SEQUENCE</scope>
    <source>
        <strain evidence="1">B73</strain>
    </source>
</reference>
<reference evidence="1" key="1">
    <citation type="journal article" date="2009" name="PLoS Genet.">
        <title>Sequencing, mapping, and analysis of 27,455 maize full-length cDNAs.</title>
        <authorList>
            <person name="Soderlund C."/>
            <person name="Descour A."/>
            <person name="Kudrna D."/>
            <person name="Bomhoff M."/>
            <person name="Boyd L."/>
            <person name="Currie J."/>
            <person name="Angelova A."/>
            <person name="Collura K."/>
            <person name="Wissotski M."/>
            <person name="Ashley E."/>
            <person name="Morrow D."/>
            <person name="Fernandes J."/>
            <person name="Walbot V."/>
            <person name="Yu Y."/>
        </authorList>
    </citation>
    <scope>NUCLEOTIDE SEQUENCE</scope>
    <source>
        <strain evidence="1">B73</strain>
    </source>
</reference>
<sequence length="229" mass="24888">MDCSSAKLYTGSCARDINQSSIAGAAHGILHLDWHEHQVASYIAADSYLSGHERDHLLHEVVESLDVLLVVVVVQRVVHAGVVQRPPLVIRQHLVRLVYLLEPALGLLRARRIGAAAAAGDLVRVPPLRRRQRKYMSRSVSTRGPMAYIHQSDCLLPTAGSRSVRYSSTHHGEAVVGGADLGGGGARLHAEHRVVRLTVMRLHPPSPSSSRSSCCGGLRCVRLYPNGMN</sequence>
<evidence type="ECO:0000313" key="1">
    <source>
        <dbReference type="EMBL" id="ACN36104.1"/>
    </source>
</evidence>
<proteinExistence type="evidence at transcript level"/>
<protein>
    <submittedName>
        <fullName evidence="1">Uncharacterized protein</fullName>
    </submittedName>
</protein>
<dbReference type="AlphaFoldDB" id="C0PLN8"/>
<dbReference type="EMBL" id="BT069207">
    <property type="protein sequence ID" value="ACN36104.1"/>
    <property type="molecule type" value="mRNA"/>
</dbReference>
<name>C0PLN8_MAIZE</name>
<accession>C0PLN8</accession>
<organism evidence="1">
    <name type="scientific">Zea mays</name>
    <name type="common">Maize</name>
    <dbReference type="NCBI Taxonomy" id="4577"/>
    <lineage>
        <taxon>Eukaryota</taxon>
        <taxon>Viridiplantae</taxon>
        <taxon>Streptophyta</taxon>
        <taxon>Embryophyta</taxon>
        <taxon>Tracheophyta</taxon>
        <taxon>Spermatophyta</taxon>
        <taxon>Magnoliopsida</taxon>
        <taxon>Liliopsida</taxon>
        <taxon>Poales</taxon>
        <taxon>Poaceae</taxon>
        <taxon>PACMAD clade</taxon>
        <taxon>Panicoideae</taxon>
        <taxon>Andropogonodae</taxon>
        <taxon>Andropogoneae</taxon>
        <taxon>Tripsacinae</taxon>
        <taxon>Zea</taxon>
    </lineage>
</organism>